<dbReference type="InterPro" id="IPR051091">
    <property type="entry name" value="O-Glucosyltr/Glycosyltrsf_90"/>
</dbReference>
<reference evidence="4 5" key="1">
    <citation type="journal article" date="2014" name="Am. J. Bot.">
        <title>Genome assembly and annotation for red clover (Trifolium pratense; Fabaceae).</title>
        <authorList>
            <person name="Istvanek J."/>
            <person name="Jaros M."/>
            <person name="Krenek A."/>
            <person name="Repkova J."/>
        </authorList>
    </citation>
    <scope>NUCLEOTIDE SEQUENCE [LARGE SCALE GENOMIC DNA]</scope>
    <source>
        <strain evidence="5">cv. Tatra</strain>
        <tissue evidence="4">Young leaves</tissue>
    </source>
</reference>
<comment type="similarity">
    <text evidence="1">Belongs to the glycosyltransferase 90 family.</text>
</comment>
<evidence type="ECO:0000259" key="3">
    <source>
        <dbReference type="Pfam" id="PF05686"/>
    </source>
</evidence>
<evidence type="ECO:0000256" key="2">
    <source>
        <dbReference type="ARBA" id="ARBA00022679"/>
    </source>
</evidence>
<dbReference type="InterPro" id="IPR006598">
    <property type="entry name" value="CAP10"/>
</dbReference>
<gene>
    <name evidence="4" type="ORF">L195_g039038</name>
</gene>
<evidence type="ECO:0000313" key="5">
    <source>
        <dbReference type="Proteomes" id="UP000236291"/>
    </source>
</evidence>
<comment type="caution">
    <text evidence="4">The sequence shown here is derived from an EMBL/GenBank/DDBJ whole genome shotgun (WGS) entry which is preliminary data.</text>
</comment>
<feature type="domain" description="Glycosyl transferase CAP10" evidence="3">
    <location>
        <begin position="2"/>
        <end position="83"/>
    </location>
</feature>
<evidence type="ECO:0000256" key="1">
    <source>
        <dbReference type="ARBA" id="ARBA00010118"/>
    </source>
</evidence>
<dbReference type="STRING" id="57577.A0A2K3LWU3"/>
<dbReference type="GO" id="GO:0016740">
    <property type="term" value="F:transferase activity"/>
    <property type="evidence" value="ECO:0007669"/>
    <property type="project" value="UniProtKB-KW"/>
</dbReference>
<dbReference type="AlphaFoldDB" id="A0A2K3LWU3"/>
<dbReference type="PANTHER" id="PTHR12203">
    <property type="entry name" value="KDEL LYS-ASP-GLU-LEU CONTAINING - RELATED"/>
    <property type="match status" value="1"/>
</dbReference>
<name>A0A2K3LWU3_TRIPR</name>
<evidence type="ECO:0000313" key="4">
    <source>
        <dbReference type="EMBL" id="PNX83001.1"/>
    </source>
</evidence>
<dbReference type="Proteomes" id="UP000236291">
    <property type="component" value="Unassembled WGS sequence"/>
</dbReference>
<reference evidence="4 5" key="2">
    <citation type="journal article" date="2017" name="Front. Plant Sci.">
        <title>Gene Classification and Mining of Molecular Markers Useful in Red Clover (Trifolium pratense) Breeding.</title>
        <authorList>
            <person name="Istvanek J."/>
            <person name="Dluhosova J."/>
            <person name="Dluhos P."/>
            <person name="Patkova L."/>
            <person name="Nedelnik J."/>
            <person name="Repkova J."/>
        </authorList>
    </citation>
    <scope>NUCLEOTIDE SEQUENCE [LARGE SCALE GENOMIC DNA]</scope>
    <source>
        <strain evidence="5">cv. Tatra</strain>
        <tissue evidence="4">Young leaves</tissue>
    </source>
</reference>
<dbReference type="EMBL" id="ASHM01043153">
    <property type="protein sequence ID" value="PNX83001.1"/>
    <property type="molecule type" value="Genomic_DNA"/>
</dbReference>
<keyword evidence="2" id="KW-0808">Transferase</keyword>
<dbReference type="Pfam" id="PF05686">
    <property type="entry name" value="Glyco_transf_90"/>
    <property type="match status" value="1"/>
</dbReference>
<dbReference type="PANTHER" id="PTHR12203:SF35">
    <property type="entry name" value="PROTEIN O-GLUCOSYLTRANSFERASE 1"/>
    <property type="match status" value="1"/>
</dbReference>
<organism evidence="4 5">
    <name type="scientific">Trifolium pratense</name>
    <name type="common">Red clover</name>
    <dbReference type="NCBI Taxonomy" id="57577"/>
    <lineage>
        <taxon>Eukaryota</taxon>
        <taxon>Viridiplantae</taxon>
        <taxon>Streptophyta</taxon>
        <taxon>Embryophyta</taxon>
        <taxon>Tracheophyta</taxon>
        <taxon>Spermatophyta</taxon>
        <taxon>Magnoliopsida</taxon>
        <taxon>eudicotyledons</taxon>
        <taxon>Gunneridae</taxon>
        <taxon>Pentapetalae</taxon>
        <taxon>rosids</taxon>
        <taxon>fabids</taxon>
        <taxon>Fabales</taxon>
        <taxon>Fabaceae</taxon>
        <taxon>Papilionoideae</taxon>
        <taxon>50 kb inversion clade</taxon>
        <taxon>NPAAA clade</taxon>
        <taxon>Hologalegina</taxon>
        <taxon>IRL clade</taxon>
        <taxon>Trifolieae</taxon>
        <taxon>Trifolium</taxon>
    </lineage>
</organism>
<proteinExistence type="inferred from homology"/>
<accession>A0A2K3LWU3</accession>
<sequence>MAAALGKRGQDYMESLNIDRIYDYMFHLISEYSKLLDFKPTAPSSSLEVCSESVLCFADEKQREFLSRSATTPSQTPPCNLQPA</sequence>
<protein>
    <recommendedName>
        <fullName evidence="3">Glycosyl transferase CAP10 domain-containing protein</fullName>
    </recommendedName>
</protein>